<organism evidence="3">
    <name type="scientific">uncultured Thiotrichaceae bacterium</name>
    <dbReference type="NCBI Taxonomy" id="298394"/>
    <lineage>
        <taxon>Bacteria</taxon>
        <taxon>Pseudomonadati</taxon>
        <taxon>Pseudomonadota</taxon>
        <taxon>Gammaproteobacteria</taxon>
        <taxon>Thiotrichales</taxon>
        <taxon>Thiotrichaceae</taxon>
        <taxon>environmental samples</taxon>
    </lineage>
</organism>
<feature type="domain" description="Mce/MlaD" evidence="2">
    <location>
        <begin position="38"/>
        <end position="115"/>
    </location>
</feature>
<reference evidence="3" key="1">
    <citation type="submission" date="2020-01" db="EMBL/GenBank/DDBJ databases">
        <authorList>
            <person name="Meier V. D."/>
            <person name="Meier V D."/>
        </authorList>
    </citation>
    <scope>NUCLEOTIDE SEQUENCE</scope>
    <source>
        <strain evidence="3">HLG_WM_MAG_07</strain>
    </source>
</reference>
<evidence type="ECO:0000313" key="3">
    <source>
        <dbReference type="EMBL" id="CAA6806642.1"/>
    </source>
</evidence>
<name>A0A6S6SPL5_9GAMM</name>
<protein>
    <submittedName>
        <fullName evidence="3">Mammalian cell entry related domain protein</fullName>
    </submittedName>
</protein>
<sequence>MDKNAHYLAVGLFVIAATIAGLFFAGWLYDDQGNNHSQRYQIHFTQSVDGLATGSEVRYMGIKVGQVESTYLIPEQPGRVGVIVSVQEDTPIDGNTKATLRSQGITGVSYVNLSQHTSVEMKPLLFDEKSELAIIKSKPSELTGAIKGLPQLQKNLNHLVERANQALSDENLQTFSSILVNANQVTADANLVFSDKNMKNLSAFLENLNKTAEAGPALITDIRQSTVRLNRLLDHMDQLVAKNEADLTGSIKDLRRTLDNISKMTNHYSRLATQLNKMVDENQQQINSLLVDGGDDLKQLLIESRKTATTVRRLSEKLEQNPSQLIYEATPNGIRLPR</sequence>
<dbReference type="EMBL" id="CACVAY010000030">
    <property type="protein sequence ID" value="CAA6806642.1"/>
    <property type="molecule type" value="Genomic_DNA"/>
</dbReference>
<keyword evidence="1" id="KW-0812">Transmembrane</keyword>
<keyword evidence="1" id="KW-1133">Transmembrane helix</keyword>
<gene>
    <name evidence="3" type="ORF">HELGO_WM12200</name>
</gene>
<accession>A0A6S6SPL5</accession>
<evidence type="ECO:0000259" key="2">
    <source>
        <dbReference type="Pfam" id="PF02470"/>
    </source>
</evidence>
<dbReference type="PANTHER" id="PTHR36698:SF2">
    <property type="entry name" value="MCE_MLAD DOMAIN-CONTAINING PROTEIN"/>
    <property type="match status" value="1"/>
</dbReference>
<feature type="transmembrane region" description="Helical" evidence="1">
    <location>
        <begin position="7"/>
        <end position="29"/>
    </location>
</feature>
<keyword evidence="1" id="KW-0472">Membrane</keyword>
<dbReference type="AlphaFoldDB" id="A0A6S6SPL5"/>
<proteinExistence type="predicted"/>
<dbReference type="Pfam" id="PF02470">
    <property type="entry name" value="MlaD"/>
    <property type="match status" value="1"/>
</dbReference>
<evidence type="ECO:0000256" key="1">
    <source>
        <dbReference type="SAM" id="Phobius"/>
    </source>
</evidence>
<dbReference type="PANTHER" id="PTHR36698">
    <property type="entry name" value="BLL5892 PROTEIN"/>
    <property type="match status" value="1"/>
</dbReference>
<dbReference type="InterPro" id="IPR003399">
    <property type="entry name" value="Mce/MlaD"/>
</dbReference>